<dbReference type="InParanoid" id="A0A177CKK7"/>
<dbReference type="AlphaFoldDB" id="A0A177CKK7"/>
<name>A0A177CKK7_9PLEO</name>
<dbReference type="Proteomes" id="UP000077069">
    <property type="component" value="Unassembled WGS sequence"/>
</dbReference>
<keyword evidence="2" id="KW-1185">Reference proteome</keyword>
<evidence type="ECO:0000313" key="1">
    <source>
        <dbReference type="EMBL" id="OAG08033.1"/>
    </source>
</evidence>
<sequence length="63" mass="6952">MTWPRARIADRTALTCLAHLSRPQVSPCVRHAHMPCQYQWSSSASAELTTPQALPSFSEAPCV</sequence>
<dbReference type="EMBL" id="KV441550">
    <property type="protein sequence ID" value="OAG08033.1"/>
    <property type="molecule type" value="Genomic_DNA"/>
</dbReference>
<protein>
    <submittedName>
        <fullName evidence="1">Uncharacterized protein</fullName>
    </submittedName>
</protein>
<proteinExistence type="predicted"/>
<reference evidence="1 2" key="1">
    <citation type="submission" date="2016-05" db="EMBL/GenBank/DDBJ databases">
        <title>Comparative analysis of secretome profiles of manganese(II)-oxidizing ascomycete fungi.</title>
        <authorList>
            <consortium name="DOE Joint Genome Institute"/>
            <person name="Zeiner C.A."/>
            <person name="Purvine S.O."/>
            <person name="Zink E.M."/>
            <person name="Wu S."/>
            <person name="Pasa-Tolic L."/>
            <person name="Chaput D.L."/>
            <person name="Haridas S."/>
            <person name="Grigoriev I.V."/>
            <person name="Santelli C.M."/>
            <person name="Hansel C.M."/>
        </authorList>
    </citation>
    <scope>NUCLEOTIDE SEQUENCE [LARGE SCALE GENOMIC DNA]</scope>
    <source>
        <strain evidence="1 2">AP3s5-JAC2a</strain>
    </source>
</reference>
<dbReference type="RefSeq" id="XP_018038398.1">
    <property type="nucleotide sequence ID" value="XM_018186648.1"/>
</dbReference>
<organism evidence="1 2">
    <name type="scientific">Paraphaeosphaeria sporulosa</name>
    <dbReference type="NCBI Taxonomy" id="1460663"/>
    <lineage>
        <taxon>Eukaryota</taxon>
        <taxon>Fungi</taxon>
        <taxon>Dikarya</taxon>
        <taxon>Ascomycota</taxon>
        <taxon>Pezizomycotina</taxon>
        <taxon>Dothideomycetes</taxon>
        <taxon>Pleosporomycetidae</taxon>
        <taxon>Pleosporales</taxon>
        <taxon>Massarineae</taxon>
        <taxon>Didymosphaeriaceae</taxon>
        <taxon>Paraphaeosphaeria</taxon>
    </lineage>
</organism>
<evidence type="ECO:0000313" key="2">
    <source>
        <dbReference type="Proteomes" id="UP000077069"/>
    </source>
</evidence>
<accession>A0A177CKK7</accession>
<gene>
    <name evidence="1" type="ORF">CC84DRAFT_534037</name>
</gene>
<dbReference type="GeneID" id="28770134"/>